<dbReference type="eggNOG" id="KOG4580">
    <property type="taxonomic scope" value="Eukaryota"/>
</dbReference>
<dbReference type="InterPro" id="IPR051572">
    <property type="entry name" value="VTC_Complex_Subunit"/>
</dbReference>
<dbReference type="PANTHER" id="PTHR46140">
    <property type="entry name" value="VACUOLAR TRANSPORTER CHAPERONE 1-RELATED"/>
    <property type="match status" value="1"/>
</dbReference>
<evidence type="ECO:0000256" key="2">
    <source>
        <dbReference type="ARBA" id="ARBA00022692"/>
    </source>
</evidence>
<organism evidence="9 10">
    <name type="scientific">Emiliania huxleyi (strain CCMP1516)</name>
    <dbReference type="NCBI Taxonomy" id="280463"/>
    <lineage>
        <taxon>Eukaryota</taxon>
        <taxon>Haptista</taxon>
        <taxon>Haptophyta</taxon>
        <taxon>Prymnesiophyceae</taxon>
        <taxon>Isochrysidales</taxon>
        <taxon>Noelaerhabdaceae</taxon>
        <taxon>Emiliania</taxon>
    </lineage>
</organism>
<dbReference type="GO" id="GO:0006799">
    <property type="term" value="P:polyphosphate biosynthetic process"/>
    <property type="evidence" value="ECO:0007669"/>
    <property type="project" value="UniProtKB-ARBA"/>
</dbReference>
<dbReference type="KEGG" id="ehx:EMIHUDRAFT_99672"/>
<evidence type="ECO:0000259" key="8">
    <source>
        <dbReference type="Pfam" id="PF09359"/>
    </source>
</evidence>
<dbReference type="OMA" id="TYNWRRN"/>
<dbReference type="RefSeq" id="XP_005781660.1">
    <property type="nucleotide sequence ID" value="XM_005781603.1"/>
</dbReference>
<evidence type="ECO:0000259" key="7">
    <source>
        <dbReference type="Pfam" id="PF02656"/>
    </source>
</evidence>
<reference evidence="10" key="1">
    <citation type="journal article" date="2013" name="Nature">
        <title>Pan genome of the phytoplankton Emiliania underpins its global distribution.</title>
        <authorList>
            <person name="Read B.A."/>
            <person name="Kegel J."/>
            <person name="Klute M.J."/>
            <person name="Kuo A."/>
            <person name="Lefebvre S.C."/>
            <person name="Maumus F."/>
            <person name="Mayer C."/>
            <person name="Miller J."/>
            <person name="Monier A."/>
            <person name="Salamov A."/>
            <person name="Young J."/>
            <person name="Aguilar M."/>
            <person name="Claverie J.M."/>
            <person name="Frickenhaus S."/>
            <person name="Gonzalez K."/>
            <person name="Herman E.K."/>
            <person name="Lin Y.C."/>
            <person name="Napier J."/>
            <person name="Ogata H."/>
            <person name="Sarno A.F."/>
            <person name="Shmutz J."/>
            <person name="Schroeder D."/>
            <person name="de Vargas C."/>
            <person name="Verret F."/>
            <person name="von Dassow P."/>
            <person name="Valentin K."/>
            <person name="Van de Peer Y."/>
            <person name="Wheeler G."/>
            <person name="Dacks J.B."/>
            <person name="Delwiche C.F."/>
            <person name="Dyhrman S.T."/>
            <person name="Glockner G."/>
            <person name="John U."/>
            <person name="Richards T."/>
            <person name="Worden A.Z."/>
            <person name="Zhang X."/>
            <person name="Grigoriev I.V."/>
            <person name="Allen A.E."/>
            <person name="Bidle K."/>
            <person name="Borodovsky M."/>
            <person name="Bowler C."/>
            <person name="Brownlee C."/>
            <person name="Cock J.M."/>
            <person name="Elias M."/>
            <person name="Gladyshev V.N."/>
            <person name="Groth M."/>
            <person name="Guda C."/>
            <person name="Hadaegh A."/>
            <person name="Iglesias-Rodriguez M.D."/>
            <person name="Jenkins J."/>
            <person name="Jones B.M."/>
            <person name="Lawson T."/>
            <person name="Leese F."/>
            <person name="Lindquist E."/>
            <person name="Lobanov A."/>
            <person name="Lomsadze A."/>
            <person name="Malik S.B."/>
            <person name="Marsh M.E."/>
            <person name="Mackinder L."/>
            <person name="Mock T."/>
            <person name="Mueller-Roeber B."/>
            <person name="Pagarete A."/>
            <person name="Parker M."/>
            <person name="Probert I."/>
            <person name="Quesneville H."/>
            <person name="Raines C."/>
            <person name="Rensing S.A."/>
            <person name="Riano-Pachon D.M."/>
            <person name="Richier S."/>
            <person name="Rokitta S."/>
            <person name="Shiraiwa Y."/>
            <person name="Soanes D.M."/>
            <person name="van der Giezen M."/>
            <person name="Wahlund T.M."/>
            <person name="Williams B."/>
            <person name="Wilson W."/>
            <person name="Wolfe G."/>
            <person name="Wurch L.L."/>
        </authorList>
    </citation>
    <scope>NUCLEOTIDE SEQUENCE</scope>
</reference>
<protein>
    <recommendedName>
        <fullName evidence="11">VTC domain-containing protein</fullName>
    </recommendedName>
</protein>
<proteinExistence type="predicted"/>
<evidence type="ECO:0000256" key="6">
    <source>
        <dbReference type="SAM" id="Phobius"/>
    </source>
</evidence>
<keyword evidence="4 6" id="KW-0472">Membrane</keyword>
<comment type="subcellular location">
    <subcellularLocation>
        <location evidence="1">Endomembrane system</location>
        <topology evidence="1">Multi-pass membrane protein</topology>
    </subcellularLocation>
</comment>
<feature type="compositionally biased region" description="Basic and acidic residues" evidence="5">
    <location>
        <begin position="78"/>
        <end position="91"/>
    </location>
</feature>
<dbReference type="eggNOG" id="KOG1161">
    <property type="taxonomic scope" value="Eukaryota"/>
</dbReference>
<keyword evidence="3 6" id="KW-1133">Transmembrane helix</keyword>
<dbReference type="EnsemblProtists" id="EOD29231">
    <property type="protein sequence ID" value="EOD29231"/>
    <property type="gene ID" value="EMIHUDRAFT_99672"/>
</dbReference>
<keyword evidence="10" id="KW-1185">Reference proteome</keyword>
<name>A0A0D3K0E6_EMIH1</name>
<keyword evidence="2 6" id="KW-0812">Transmembrane</keyword>
<dbReference type="AlphaFoldDB" id="A0A0D3K0E6"/>
<evidence type="ECO:0000313" key="10">
    <source>
        <dbReference type="Proteomes" id="UP000013827"/>
    </source>
</evidence>
<dbReference type="PaxDb" id="2903-EOD29231"/>
<feature type="domain" description="DUF202" evidence="7">
    <location>
        <begin position="436"/>
        <end position="498"/>
    </location>
</feature>
<evidence type="ECO:0008006" key="11">
    <source>
        <dbReference type="Google" id="ProtNLM"/>
    </source>
</evidence>
<evidence type="ECO:0000256" key="5">
    <source>
        <dbReference type="SAM" id="MobiDB-lite"/>
    </source>
</evidence>
<evidence type="ECO:0000256" key="3">
    <source>
        <dbReference type="ARBA" id="ARBA00022989"/>
    </source>
</evidence>
<feature type="domain" description="VTC" evidence="8">
    <location>
        <begin position="105"/>
        <end position="391"/>
    </location>
</feature>
<dbReference type="STRING" id="2903.R1F1Z3"/>
<evidence type="ECO:0000256" key="4">
    <source>
        <dbReference type="ARBA" id="ARBA00023136"/>
    </source>
</evidence>
<feature type="transmembrane region" description="Helical" evidence="6">
    <location>
        <begin position="445"/>
        <end position="462"/>
    </location>
</feature>
<accession>A0A0D3K0E6</accession>
<reference evidence="9" key="2">
    <citation type="submission" date="2024-10" db="UniProtKB">
        <authorList>
            <consortium name="EnsemblProtists"/>
        </authorList>
    </citation>
    <scope>IDENTIFICATION</scope>
</reference>
<feature type="region of interest" description="Disordered" evidence="5">
    <location>
        <begin position="77"/>
        <end position="103"/>
    </location>
</feature>
<dbReference type="InterPro" id="IPR042267">
    <property type="entry name" value="VTC_sf"/>
</dbReference>
<feature type="transmembrane region" description="Helical" evidence="6">
    <location>
        <begin position="474"/>
        <end position="494"/>
    </location>
</feature>
<dbReference type="Pfam" id="PF02656">
    <property type="entry name" value="DUF202"/>
    <property type="match status" value="1"/>
</dbReference>
<sequence length="641" mass="69739">MALDANAVGDSMVELDRFARLNILALRKICKKVDKVSSNGDSAKTWLEERLEKEGFSSPPALDALLSLLSDVHSLLRQRRDEESNGGKPRADAAGPWRPPTEFERSTDKYWVKPEDVPAVMVKILRQIPVLIMHRPPAGATRESTASLLLQTQAKEAQGGANEPGDAIHGTVSSLYLDSPELSLYHERIVRGEGARLYRLRWYGLSAGEEDVVFVERKTHRGQRWTGSQSSKERFPLEALAVGALLRGACDIDEQVARMVARGRLREEQARATRELGADIQAEVVRLRLQPTVRTVYRRCAFQRADSNAVRVTIDSGLSLVRERSAGEDGGWCYPLDALLGCGDVIHFPFTVLEVKLQCETPQWVEALLATGLLTPANKFSKYLTGCASFFPRKVRVRPSWLDEPTLVAALGLKACCSASGDSLEGAVTARPVDPKTIFALERTFIQWISVGVLLFSIGLALMDTGAGGRTKSVGYAVLASASALVIYALLNFYRRASKLARRDTSGYVDEFGPAILVAMLIAASVTYMCVEHVSSNGTSGSDDDLDTLSDLLNTTALREAATKLEDAKLSLEGLKDVLPDTLLINSLLVAADIQAPGDRLAIINALMKSRNARSNAHSWLESRAVLGYSSASAGANSRAA</sequence>
<evidence type="ECO:0000256" key="1">
    <source>
        <dbReference type="ARBA" id="ARBA00004127"/>
    </source>
</evidence>
<dbReference type="Proteomes" id="UP000013827">
    <property type="component" value="Unassembled WGS sequence"/>
</dbReference>
<dbReference type="InterPro" id="IPR003807">
    <property type="entry name" value="DUF202"/>
</dbReference>
<feature type="transmembrane region" description="Helical" evidence="6">
    <location>
        <begin position="514"/>
        <end position="531"/>
    </location>
</feature>
<dbReference type="Gene3D" id="3.20.100.30">
    <property type="entry name" value="VTC, catalytic tunnel domain"/>
    <property type="match status" value="1"/>
</dbReference>
<dbReference type="GO" id="GO:0012505">
    <property type="term" value="C:endomembrane system"/>
    <property type="evidence" value="ECO:0007669"/>
    <property type="project" value="UniProtKB-SubCell"/>
</dbReference>
<dbReference type="HOGENOM" id="CLU_009308_0_0_1"/>
<dbReference type="GeneID" id="19046580"/>
<dbReference type="Pfam" id="PF09359">
    <property type="entry name" value="VTC"/>
    <property type="match status" value="1"/>
</dbReference>
<evidence type="ECO:0000313" key="9">
    <source>
        <dbReference type="EnsemblProtists" id="EOD29231"/>
    </source>
</evidence>
<dbReference type="PANTHER" id="PTHR46140:SF1">
    <property type="entry name" value="VACUOLAR TRANSPORTER CHAPERONE COMPLEX SUBUNIT 4-RELATED"/>
    <property type="match status" value="1"/>
</dbReference>
<dbReference type="InterPro" id="IPR018966">
    <property type="entry name" value="VTC_domain"/>
</dbReference>